<name>A0ACB7X854_9ERIC</name>
<comment type="caution">
    <text evidence="1">The sequence shown here is derived from an EMBL/GenBank/DDBJ whole genome shotgun (WGS) entry which is preliminary data.</text>
</comment>
<evidence type="ECO:0000313" key="2">
    <source>
        <dbReference type="Proteomes" id="UP000828048"/>
    </source>
</evidence>
<reference evidence="1 2" key="1">
    <citation type="journal article" date="2021" name="Hortic Res">
        <title>High-quality reference genome and annotation aids understanding of berry development for evergreen blueberry (Vaccinium darrowii).</title>
        <authorList>
            <person name="Yu J."/>
            <person name="Hulse-Kemp A.M."/>
            <person name="Babiker E."/>
            <person name="Staton M."/>
        </authorList>
    </citation>
    <scope>NUCLEOTIDE SEQUENCE [LARGE SCALE GENOMIC DNA]</scope>
    <source>
        <strain evidence="2">cv. NJ 8807/NJ 8810</strain>
        <tissue evidence="1">Young leaf</tissue>
    </source>
</reference>
<proteinExistence type="predicted"/>
<accession>A0ACB7X854</accession>
<evidence type="ECO:0000313" key="1">
    <source>
        <dbReference type="EMBL" id="KAH7836750.1"/>
    </source>
</evidence>
<sequence length="139" mass="15877">MKSVLVTGGVVKVGWERVDLDLGNYEQFLDVTLTIDNNITGKIYQSVLGKERKGDYLRKTVQVVPHLTKHLLLEFSSLYLCICDIESMPFIEVLWQLSFSVGQHHCFLVHVSLIPVLGIVGEQKTKPTQHSVRELRLWD</sequence>
<organism evidence="1 2">
    <name type="scientific">Vaccinium darrowii</name>
    <dbReference type="NCBI Taxonomy" id="229202"/>
    <lineage>
        <taxon>Eukaryota</taxon>
        <taxon>Viridiplantae</taxon>
        <taxon>Streptophyta</taxon>
        <taxon>Embryophyta</taxon>
        <taxon>Tracheophyta</taxon>
        <taxon>Spermatophyta</taxon>
        <taxon>Magnoliopsida</taxon>
        <taxon>eudicotyledons</taxon>
        <taxon>Gunneridae</taxon>
        <taxon>Pentapetalae</taxon>
        <taxon>asterids</taxon>
        <taxon>Ericales</taxon>
        <taxon>Ericaceae</taxon>
        <taxon>Vaccinioideae</taxon>
        <taxon>Vaccinieae</taxon>
        <taxon>Vaccinium</taxon>
    </lineage>
</organism>
<gene>
    <name evidence="1" type="ORF">Vadar_005232</name>
</gene>
<dbReference type="EMBL" id="CM037156">
    <property type="protein sequence ID" value="KAH7836750.1"/>
    <property type="molecule type" value="Genomic_DNA"/>
</dbReference>
<keyword evidence="2" id="KW-1185">Reference proteome</keyword>
<dbReference type="Proteomes" id="UP000828048">
    <property type="component" value="Chromosome 6"/>
</dbReference>
<protein>
    <submittedName>
        <fullName evidence="1">Uncharacterized protein</fullName>
    </submittedName>
</protein>